<dbReference type="EMBL" id="FMVF01000023">
    <property type="protein sequence ID" value="SCY97009.1"/>
    <property type="molecule type" value="Genomic_DNA"/>
</dbReference>
<protein>
    <recommendedName>
        <fullName evidence="3">Tellurite resistance protein TerB</fullName>
    </recommendedName>
</protein>
<dbReference type="Proteomes" id="UP000199354">
    <property type="component" value="Unassembled WGS sequence"/>
</dbReference>
<sequence>MDTHKEKLLLLAEMIAFSVVDGRLHEREYEFLSIVAQELQIEKGEFDALFHSELPAGVIKSEPRRIQQFYRLALLMHIDGVLHEREQAAIRQIGINMGLNPAATKRILKAMEEAPNAVIDPDMLYSVFREQLN</sequence>
<organism evidence="1 2">
    <name type="scientific">Flavobacterium caeni</name>
    <dbReference type="NCBI Taxonomy" id="490189"/>
    <lineage>
        <taxon>Bacteria</taxon>
        <taxon>Pseudomonadati</taxon>
        <taxon>Bacteroidota</taxon>
        <taxon>Flavobacteriia</taxon>
        <taxon>Flavobacteriales</taxon>
        <taxon>Flavobacteriaceae</taxon>
        <taxon>Flavobacterium</taxon>
    </lineage>
</organism>
<dbReference type="Gene3D" id="1.10.3680.10">
    <property type="entry name" value="TerB-like"/>
    <property type="match status" value="2"/>
</dbReference>
<proteinExistence type="predicted"/>
<keyword evidence="2" id="KW-1185">Reference proteome</keyword>
<evidence type="ECO:0008006" key="3">
    <source>
        <dbReference type="Google" id="ProtNLM"/>
    </source>
</evidence>
<dbReference type="AlphaFoldDB" id="A0A1G5KAN2"/>
<dbReference type="SUPFAM" id="SSF158682">
    <property type="entry name" value="TerB-like"/>
    <property type="match status" value="1"/>
</dbReference>
<reference evidence="1 2" key="1">
    <citation type="submission" date="2016-10" db="EMBL/GenBank/DDBJ databases">
        <authorList>
            <person name="de Groot N.N."/>
        </authorList>
    </citation>
    <scope>NUCLEOTIDE SEQUENCE [LARGE SCALE GENOMIC DNA]</scope>
    <source>
        <strain evidence="1 2">CGMCC 1.7031</strain>
    </source>
</reference>
<dbReference type="STRING" id="490189.SAMN02927903_03173"/>
<name>A0A1G5KAN2_9FLAO</name>
<evidence type="ECO:0000313" key="1">
    <source>
        <dbReference type="EMBL" id="SCY97009.1"/>
    </source>
</evidence>
<dbReference type="RefSeq" id="WP_091146748.1">
    <property type="nucleotide sequence ID" value="NZ_FMVF01000023.1"/>
</dbReference>
<dbReference type="InterPro" id="IPR029024">
    <property type="entry name" value="TerB-like"/>
</dbReference>
<dbReference type="OrthoDB" id="1143847at2"/>
<evidence type="ECO:0000313" key="2">
    <source>
        <dbReference type="Proteomes" id="UP000199354"/>
    </source>
</evidence>
<accession>A0A1G5KAN2</accession>
<gene>
    <name evidence="1" type="ORF">SAMN02927903_03173</name>
</gene>